<evidence type="ECO:0000313" key="1">
    <source>
        <dbReference type="EMBL" id="ATZ18739.1"/>
    </source>
</evidence>
<reference evidence="1 2" key="1">
    <citation type="submission" date="2017-11" db="EMBL/GenBank/DDBJ databases">
        <title>Genome sequence of Entomoplasma somnilux PYAN-1 (ATCC 49194).</title>
        <authorList>
            <person name="Lo W.-S."/>
            <person name="Gasparich G.E."/>
            <person name="Kuo C.-H."/>
        </authorList>
    </citation>
    <scope>NUCLEOTIDE SEQUENCE [LARGE SCALE GENOMIC DNA]</scope>
    <source>
        <strain evidence="1 2">PYAN-1</strain>
    </source>
</reference>
<protein>
    <submittedName>
        <fullName evidence="1">Uncharacterized protein</fullName>
    </submittedName>
</protein>
<sequence>MKRHIDEYLTPKIRTRILELVGLNLDENSVMSLMSNELFAFEEYMLDETIRFTKYLIWLKDKNKNTDRAFEKYKEKTGQNISKFENTNKSTISREEQENYEMKMNQRRKEQARIDALSASVNHNKLKDIDKLESEIEAEITHKNEFTETVDKLFGELSDEELEATFSSLIENKNESKMFNETISSFLAELEMPVEEDAYGADETLAFEDKLNIFAKTPDLNDVEFNETINNVDLGEESFKEINLNEETKIKEISFENIIKQATIVEQQELDTEESISFEDNNTQTIEESMFAENEFDDISAVNLDEITKTLGLDNREKITFADVFSNDHEDKTVKVNEDISSNKNEETFSSTIDAFNFLDKMESKYDDILKEETIIDNDDDDDEEK</sequence>
<name>A0A2K8NY39_9MOLU</name>
<dbReference type="RefSeq" id="WP_024863262.1">
    <property type="nucleotide sequence ID" value="NZ_CP024965.1"/>
</dbReference>
<evidence type="ECO:0000313" key="2">
    <source>
        <dbReference type="Proteomes" id="UP000232230"/>
    </source>
</evidence>
<dbReference type="AlphaFoldDB" id="A0A2K8NY39"/>
<organism evidence="1 2">
    <name type="scientific">Williamsoniiplasma somnilux</name>
    <dbReference type="NCBI Taxonomy" id="215578"/>
    <lineage>
        <taxon>Bacteria</taxon>
        <taxon>Bacillati</taxon>
        <taxon>Mycoplasmatota</taxon>
        <taxon>Mollicutes</taxon>
        <taxon>Entomoplasmatales</taxon>
        <taxon>Williamsoniiplasma</taxon>
    </lineage>
</organism>
<gene>
    <name evidence="1" type="ORF">ESOMN_v1c03570</name>
</gene>
<dbReference type="EMBL" id="CP024965">
    <property type="protein sequence ID" value="ATZ18739.1"/>
    <property type="molecule type" value="Genomic_DNA"/>
</dbReference>
<dbReference type="KEGG" id="esx:ESOMN_v1c03570"/>
<keyword evidence="2" id="KW-1185">Reference proteome</keyword>
<accession>A0A2K8NY39</accession>
<proteinExistence type="predicted"/>
<dbReference type="Proteomes" id="UP000232230">
    <property type="component" value="Chromosome"/>
</dbReference>